<keyword evidence="5 15" id="KW-0347">Helicase</keyword>
<feature type="binding site" evidence="15">
    <location>
        <begin position="28"/>
        <end position="35"/>
    </location>
    <ligand>
        <name>ATP</name>
        <dbReference type="ChEBI" id="CHEBI:30616"/>
    </ligand>
</feature>
<dbReference type="GO" id="GO:0000725">
    <property type="term" value="P:recombinational repair"/>
    <property type="evidence" value="ECO:0007669"/>
    <property type="project" value="TreeGrafter"/>
</dbReference>
<dbReference type="AlphaFoldDB" id="A0A0H3G4N7"/>
<dbReference type="GO" id="GO:0003677">
    <property type="term" value="F:DNA binding"/>
    <property type="evidence" value="ECO:0007669"/>
    <property type="project" value="UniProtKB-KW"/>
</dbReference>
<dbReference type="PANTHER" id="PTHR11070:SF2">
    <property type="entry name" value="ATP-DEPENDENT DNA HELICASE SRS2"/>
    <property type="match status" value="1"/>
</dbReference>
<name>A0A0H3G4N7_ZYMMA</name>
<keyword evidence="10" id="KW-0413">Isomerase</keyword>
<evidence type="ECO:0000259" key="16">
    <source>
        <dbReference type="PROSITE" id="PS51198"/>
    </source>
</evidence>
<dbReference type="Pfam" id="PF12705">
    <property type="entry name" value="PDDEXK_1"/>
    <property type="match status" value="1"/>
</dbReference>
<dbReference type="InterPro" id="IPR038726">
    <property type="entry name" value="PDDEXK_AddAB-type"/>
</dbReference>
<dbReference type="NCBIfam" id="TIGR02784">
    <property type="entry name" value="addA_alphas"/>
    <property type="match status" value="1"/>
</dbReference>
<dbReference type="GO" id="GO:0004527">
    <property type="term" value="F:exonuclease activity"/>
    <property type="evidence" value="ECO:0007669"/>
    <property type="project" value="UniProtKB-KW"/>
</dbReference>
<dbReference type="GO" id="GO:0005829">
    <property type="term" value="C:cytosol"/>
    <property type="evidence" value="ECO:0007669"/>
    <property type="project" value="TreeGrafter"/>
</dbReference>
<dbReference type="InterPro" id="IPR011335">
    <property type="entry name" value="Restrct_endonuc-II-like"/>
</dbReference>
<dbReference type="Gene3D" id="3.40.50.300">
    <property type="entry name" value="P-loop containing nucleotide triphosphate hydrolases"/>
    <property type="match status" value="4"/>
</dbReference>
<keyword evidence="3" id="KW-0227">DNA damage</keyword>
<dbReference type="InterPro" id="IPR011604">
    <property type="entry name" value="PDDEXK-like_dom_sf"/>
</dbReference>
<evidence type="ECO:0000256" key="9">
    <source>
        <dbReference type="ARBA" id="ARBA00023204"/>
    </source>
</evidence>
<evidence type="ECO:0000313" key="19">
    <source>
        <dbReference type="Proteomes" id="UP000001494"/>
    </source>
</evidence>
<feature type="domain" description="UvrD-like helicase C-terminal" evidence="17">
    <location>
        <begin position="520"/>
        <end position="794"/>
    </location>
</feature>
<dbReference type="EMBL" id="CP002850">
    <property type="protein sequence ID" value="AEH62074.1"/>
    <property type="molecule type" value="Genomic_DNA"/>
</dbReference>
<gene>
    <name evidence="18" type="ordered locus">Zmob_0222</name>
</gene>
<keyword evidence="8" id="KW-0238">DNA-binding</keyword>
<dbReference type="Gene3D" id="3.90.320.10">
    <property type="match status" value="1"/>
</dbReference>
<keyword evidence="9" id="KW-0234">DNA repair</keyword>
<dbReference type="SUPFAM" id="SSF52540">
    <property type="entry name" value="P-loop containing nucleoside triphosphate hydrolases"/>
    <property type="match status" value="1"/>
</dbReference>
<dbReference type="PANTHER" id="PTHR11070">
    <property type="entry name" value="UVRD / RECB / PCRA DNA HELICASE FAMILY MEMBER"/>
    <property type="match status" value="1"/>
</dbReference>
<evidence type="ECO:0000256" key="2">
    <source>
        <dbReference type="ARBA" id="ARBA00022741"/>
    </source>
</evidence>
<evidence type="ECO:0000256" key="5">
    <source>
        <dbReference type="ARBA" id="ARBA00022806"/>
    </source>
</evidence>
<dbReference type="Pfam" id="PF13361">
    <property type="entry name" value="UvrD_C"/>
    <property type="match status" value="1"/>
</dbReference>
<dbReference type="InterPro" id="IPR014017">
    <property type="entry name" value="DNA_helicase_UvrD-like_C"/>
</dbReference>
<evidence type="ECO:0000256" key="4">
    <source>
        <dbReference type="ARBA" id="ARBA00022801"/>
    </source>
</evidence>
<dbReference type="InterPro" id="IPR014016">
    <property type="entry name" value="UvrD-like_ATP-bd"/>
</dbReference>
<dbReference type="PROSITE" id="PS51198">
    <property type="entry name" value="UVRD_HELICASE_ATP_BIND"/>
    <property type="match status" value="1"/>
</dbReference>
<evidence type="ECO:0000256" key="10">
    <source>
        <dbReference type="ARBA" id="ARBA00023235"/>
    </source>
</evidence>
<evidence type="ECO:0000256" key="15">
    <source>
        <dbReference type="PROSITE-ProRule" id="PRU00560"/>
    </source>
</evidence>
<accession>A0A0H3G4N7</accession>
<dbReference type="HOGENOM" id="CLU_001114_0_0_5"/>
<dbReference type="GO" id="GO:0005524">
    <property type="term" value="F:ATP binding"/>
    <property type="evidence" value="ECO:0007669"/>
    <property type="project" value="UniProtKB-UniRule"/>
</dbReference>
<keyword evidence="7 15" id="KW-0067">ATP-binding</keyword>
<evidence type="ECO:0000256" key="8">
    <source>
        <dbReference type="ARBA" id="ARBA00023125"/>
    </source>
</evidence>
<dbReference type="SUPFAM" id="SSF52980">
    <property type="entry name" value="Restriction endonuclease-like"/>
    <property type="match status" value="1"/>
</dbReference>
<dbReference type="GO" id="GO:0016887">
    <property type="term" value="F:ATP hydrolysis activity"/>
    <property type="evidence" value="ECO:0007669"/>
    <property type="project" value="RHEA"/>
</dbReference>
<dbReference type="eggNOG" id="COG1074">
    <property type="taxonomic scope" value="Bacteria"/>
</dbReference>
<dbReference type="EC" id="5.6.2.4" evidence="12"/>
<comment type="catalytic activity">
    <reaction evidence="14">
        <text>ATP + H2O = ADP + phosphate + H(+)</text>
        <dbReference type="Rhea" id="RHEA:13065"/>
        <dbReference type="ChEBI" id="CHEBI:15377"/>
        <dbReference type="ChEBI" id="CHEBI:15378"/>
        <dbReference type="ChEBI" id="CHEBI:30616"/>
        <dbReference type="ChEBI" id="CHEBI:43474"/>
        <dbReference type="ChEBI" id="CHEBI:456216"/>
        <dbReference type="EC" id="5.6.2.4"/>
    </reaction>
</comment>
<feature type="domain" description="UvrD-like helicase ATP-binding" evidence="16">
    <location>
        <begin position="7"/>
        <end position="486"/>
    </location>
</feature>
<evidence type="ECO:0000256" key="7">
    <source>
        <dbReference type="ARBA" id="ARBA00022840"/>
    </source>
</evidence>
<dbReference type="Pfam" id="PF00580">
    <property type="entry name" value="UvrD-helicase"/>
    <property type="match status" value="1"/>
</dbReference>
<dbReference type="InterPro" id="IPR027417">
    <property type="entry name" value="P-loop_NTPase"/>
</dbReference>
<evidence type="ECO:0000256" key="12">
    <source>
        <dbReference type="ARBA" id="ARBA00034808"/>
    </source>
</evidence>
<dbReference type="Proteomes" id="UP000001494">
    <property type="component" value="Chromosome"/>
</dbReference>
<dbReference type="PROSITE" id="PS51217">
    <property type="entry name" value="UVRD_HELICASE_CTER"/>
    <property type="match status" value="1"/>
</dbReference>
<dbReference type="RefSeq" id="WP_014500393.1">
    <property type="nucleotide sequence ID" value="NC_017262.1"/>
</dbReference>
<reference evidence="18 19" key="1">
    <citation type="journal article" date="2011" name="J. Bacteriol.">
        <title>Genome sequence of the ethanol-producing Zymomonas mobilis subsp. mobilis lectotype strain ATCC 10988.</title>
        <authorList>
            <person name="Pappas K.M."/>
            <person name="Kouvelis V.N."/>
            <person name="Saunders E."/>
            <person name="Brettin T.S."/>
            <person name="Bruce D."/>
            <person name="Detter C."/>
            <person name="Balakireva M."/>
            <person name="Han C.S."/>
            <person name="Savvakis G."/>
            <person name="Kyrpides N.C."/>
            <person name="Typas M.A."/>
        </authorList>
    </citation>
    <scope>NUCLEOTIDE SEQUENCE [LARGE SCALE GENOMIC DNA]</scope>
    <source>
        <strain evidence="19">ATCC 10988 / DSM 424 / CCUG 17860 / LMG 404 / NCIMB 8938 / NRRL B-806 / ZM1</strain>
    </source>
</reference>
<evidence type="ECO:0000256" key="3">
    <source>
        <dbReference type="ARBA" id="ARBA00022763"/>
    </source>
</evidence>
<keyword evidence="1" id="KW-0540">Nuclease</keyword>
<organism evidence="18 19">
    <name type="scientific">Zymomonas mobilis subsp. mobilis (strain ATCC 10988 / DSM 424 / LMG 404 / NCIMB 8938 / NRRL B-806 / ZM1)</name>
    <dbReference type="NCBI Taxonomy" id="555217"/>
    <lineage>
        <taxon>Bacteria</taxon>
        <taxon>Pseudomonadati</taxon>
        <taxon>Pseudomonadota</taxon>
        <taxon>Alphaproteobacteria</taxon>
        <taxon>Sphingomonadales</taxon>
        <taxon>Zymomonadaceae</taxon>
        <taxon>Zymomonas</taxon>
    </lineage>
</organism>
<proteinExistence type="predicted"/>
<evidence type="ECO:0000256" key="13">
    <source>
        <dbReference type="ARBA" id="ARBA00034923"/>
    </source>
</evidence>
<dbReference type="GO" id="GO:0043138">
    <property type="term" value="F:3'-5' DNA helicase activity"/>
    <property type="evidence" value="ECO:0007669"/>
    <property type="project" value="UniProtKB-EC"/>
</dbReference>
<evidence type="ECO:0000256" key="14">
    <source>
        <dbReference type="ARBA" id="ARBA00048988"/>
    </source>
</evidence>
<dbReference type="GO" id="GO:0033202">
    <property type="term" value="C:DNA helicase complex"/>
    <property type="evidence" value="ECO:0007669"/>
    <property type="project" value="TreeGrafter"/>
</dbReference>
<comment type="catalytic activity">
    <reaction evidence="11">
        <text>Couples ATP hydrolysis with the unwinding of duplex DNA by translocating in the 3'-5' direction.</text>
        <dbReference type="EC" id="5.6.2.4"/>
    </reaction>
</comment>
<sequence>MAHPQRLMPLEAEQLQASDPKGNIWLSASAGTGKTHVLTARVLRLLLNRAAPESILCLTFTKAGAAEMSERINQRLAKWVIQLNDDELREELQALGARYDRDTLALARTLFARVLDATGGLRIQTIHSFCQSLLTAFPVEAGLIPGFQLIEGREEATEAKKTLTRILDHQTPPYHIKDDDIALLAEKLGEQGAEDYIYQCRFHAFAFNNLGVAIESRVKRALDLPFSDINQALEEACDDDHFDFALLRQIAEANEKWDTATAHKNLAIIQDFVAASPADRLASLGDFQSLVLTQKGELKKAPTGITKKIAPEYEEWMIALSKAIHQIISLKKRHEFSQFAIAALRTGQAYSQAWQQTKKESGLVDFNDMIETSVALLRTPGIGEWVRYKLDRTTDHILVDEAQDTNIFQWAIISALAEDFFSGESAKSVEASRSIFAVGDFKQAIYGFQGTDPQAFVDARDYFNDKSQGSGREILDLSLNRSFRSTPPILAIVDQMLADIESSCGGIGISQQALQPHQSARSDLGGSVVLWQPISDYQEEGENTSEETDADDEEQLENGELELAIRLARQIETWLNPKTPLYLPALGRNAAPRDILILVRNRGRLASLIVGCLHAQKIPVAGLDRLTLTAPLAVSDLLSAIRFVLQPDDDLTLACLLVSPLIGWDQERLYRLAAKRAKKESLFDRLRKSEAEKETWDIIREWLSKADFITPYRFLEMLLSGKGEGRRKLLERLGEEARDPINELLNAALLLESETTPSFQRFLDWFDSGDVEIKRDPSVRQNTVRIMTVHGAKGLQAPVVILADATRDPHQSNGFRKEIITWPLDEANAPIPMPSNDDIAYLPSDFGDIINEKKAKDLQEHWRLLYVAATRAEEYLVITGHLGSRAKNIPPKDSWYACATRAITAIGIAWQEDAMWQQKAVYHWEGRKKVTDIPKKQPIFPKEAMPSWINNEIPEEPKPAYPLRPSDLVKDNTSNPPPDGGSITAAKRGTLLHALFERLPMLPVEEREKAGLRWLETSAGVKDAALRNSLIKDACDAMSNPVYRDIFSEKALAEAPIAAKVGEHVISGTVDRLWIDRNKKRVHIVDFKTGRRVPATKEQVSEAYQRQLAAYVVALEKIFPDYAIEASLLYTTAPKLVSFEQPFLHDYFSQMDKDDIQSENQI</sequence>
<evidence type="ECO:0000256" key="1">
    <source>
        <dbReference type="ARBA" id="ARBA00022722"/>
    </source>
</evidence>
<dbReference type="KEGG" id="zmm:Zmob_0222"/>
<evidence type="ECO:0000256" key="11">
    <source>
        <dbReference type="ARBA" id="ARBA00034617"/>
    </source>
</evidence>
<evidence type="ECO:0000259" key="17">
    <source>
        <dbReference type="PROSITE" id="PS51217"/>
    </source>
</evidence>
<keyword evidence="4 15" id="KW-0378">Hydrolase</keyword>
<dbReference type="OrthoDB" id="9810135at2"/>
<evidence type="ECO:0000313" key="18">
    <source>
        <dbReference type="EMBL" id="AEH62074.1"/>
    </source>
</evidence>
<dbReference type="InterPro" id="IPR000212">
    <property type="entry name" value="DNA_helicase_UvrD/REP"/>
</dbReference>
<keyword evidence="2 15" id="KW-0547">Nucleotide-binding</keyword>
<evidence type="ECO:0000256" key="6">
    <source>
        <dbReference type="ARBA" id="ARBA00022839"/>
    </source>
</evidence>
<keyword evidence="6" id="KW-0269">Exonuclease</keyword>
<dbReference type="InterPro" id="IPR014151">
    <property type="entry name" value="DNA_helicase_AddA"/>
</dbReference>
<protein>
    <recommendedName>
        <fullName evidence="12">DNA 3'-5' helicase</fullName>
        <ecNumber evidence="12">5.6.2.4</ecNumber>
    </recommendedName>
    <alternativeName>
        <fullName evidence="13">DNA 3'-5' helicase II</fullName>
    </alternativeName>
</protein>